<evidence type="ECO:0000256" key="7">
    <source>
        <dbReference type="ARBA" id="ARBA00023027"/>
    </source>
</evidence>
<dbReference type="Gene3D" id="3.30.70.260">
    <property type="match status" value="1"/>
</dbReference>
<dbReference type="Pfam" id="PF02826">
    <property type="entry name" value="2-Hacid_dh_C"/>
    <property type="match status" value="1"/>
</dbReference>
<evidence type="ECO:0000256" key="5">
    <source>
        <dbReference type="ARBA" id="ARBA00021582"/>
    </source>
</evidence>
<dbReference type="InterPro" id="IPR006140">
    <property type="entry name" value="D-isomer_DH_NAD-bd"/>
</dbReference>
<dbReference type="CDD" id="cd04901">
    <property type="entry name" value="ACT_3PGDH"/>
    <property type="match status" value="1"/>
</dbReference>
<dbReference type="InterPro" id="IPR036291">
    <property type="entry name" value="NAD(P)-bd_dom_sf"/>
</dbReference>
<evidence type="ECO:0000256" key="9">
    <source>
        <dbReference type="ARBA" id="ARBA00048126"/>
    </source>
</evidence>
<comment type="function">
    <text evidence="1">Catalyzes the reversible oxidation of 3-phospho-D-glycerate to 3-phosphonooxypyruvate, the first step of the phosphorylated L-serine biosynthesis pathway. Also catalyzes the reversible oxidation of 2-hydroxyglutarate to 2-oxoglutarate.</text>
</comment>
<protein>
    <recommendedName>
        <fullName evidence="5">D-3-phosphoglycerate dehydrogenase</fullName>
        <ecNumber evidence="3">1.1.1.399</ecNumber>
        <ecNumber evidence="4">1.1.1.95</ecNumber>
    </recommendedName>
    <alternativeName>
        <fullName evidence="8">2-oxoglutarate reductase</fullName>
    </alternativeName>
</protein>
<dbReference type="PROSITE" id="PS00065">
    <property type="entry name" value="D_2_HYDROXYACID_DH_1"/>
    <property type="match status" value="1"/>
</dbReference>
<evidence type="ECO:0000256" key="1">
    <source>
        <dbReference type="ARBA" id="ARBA00003800"/>
    </source>
</evidence>
<dbReference type="CDD" id="cd12174">
    <property type="entry name" value="PGDH_like_3"/>
    <property type="match status" value="1"/>
</dbReference>
<evidence type="ECO:0000256" key="6">
    <source>
        <dbReference type="ARBA" id="ARBA00023002"/>
    </source>
</evidence>
<evidence type="ECO:0000313" key="13">
    <source>
        <dbReference type="EMBL" id="MDC7226401.1"/>
    </source>
</evidence>
<dbReference type="SUPFAM" id="SSF55021">
    <property type="entry name" value="ACT-like"/>
    <property type="match status" value="1"/>
</dbReference>
<reference evidence="13 14" key="1">
    <citation type="submission" date="2022-12" db="EMBL/GenBank/DDBJ databases">
        <title>Metagenome assembled genome from gulf of manar.</title>
        <authorList>
            <person name="Kohli P."/>
            <person name="Pk S."/>
            <person name="Venkata Ramana C."/>
            <person name="Sasikala C."/>
        </authorList>
    </citation>
    <scope>NUCLEOTIDE SEQUENCE [LARGE SCALE GENOMIC DNA]</scope>
    <source>
        <strain evidence="13">JB008</strain>
    </source>
</reference>
<dbReference type="GO" id="GO:0051287">
    <property type="term" value="F:NAD binding"/>
    <property type="evidence" value="ECO:0007669"/>
    <property type="project" value="InterPro"/>
</dbReference>
<evidence type="ECO:0000313" key="14">
    <source>
        <dbReference type="Proteomes" id="UP001221217"/>
    </source>
</evidence>
<dbReference type="EC" id="1.1.1.399" evidence="3"/>
<keyword evidence="6 11" id="KW-0560">Oxidoreductase</keyword>
<proteinExistence type="inferred from homology"/>
<evidence type="ECO:0000256" key="11">
    <source>
        <dbReference type="RuleBase" id="RU003719"/>
    </source>
</evidence>
<dbReference type="EC" id="1.1.1.95" evidence="4"/>
<dbReference type="InterPro" id="IPR006139">
    <property type="entry name" value="D-isomer_2_OHA_DH_cat_dom"/>
</dbReference>
<dbReference type="Proteomes" id="UP001221217">
    <property type="component" value="Unassembled WGS sequence"/>
</dbReference>
<dbReference type="Gene3D" id="3.40.50.720">
    <property type="entry name" value="NAD(P)-binding Rossmann-like Domain"/>
    <property type="match status" value="2"/>
</dbReference>
<dbReference type="SUPFAM" id="SSF51735">
    <property type="entry name" value="NAD(P)-binding Rossmann-fold domains"/>
    <property type="match status" value="1"/>
</dbReference>
<comment type="pathway">
    <text evidence="2">Amino-acid biosynthesis; L-serine biosynthesis; L-serine from 3-phospho-D-glycerate: step 1/3.</text>
</comment>
<sequence length="390" mass="42547">MFNIKTLNKISKKGLNLFDYSKYCVDCEAPRTDAIILRSYKMHDMEIPEGLLGVARAGAGTNNIPVDDYTKKGIVVFNTPGANANSVKELVLMSLFISSRKIIRGIAWTDELIGKGDEVPKLVEKGKSNFTGSEIKGKTLGVIGLGAIGVMVANDALSLGMNVIGFDPYISIDAAWGLSSQVQKADSIEALLAKCDYITLHMPLNDSTKNFINEEKIAMMKKGVKLLNFARGGLVDNSALKRAIDEEIIDRYVTDFPSEELLGAKNIVPIPHLGASTPEAEENCAIMAVNQITDFLETGNIKNSVNYPDCAMEMNGETRITIGNRNVPNMVGQISHVLAENELNIANMINRNKGDYAYNLIDIDGPVTENVIKEIEAIDGVIFTRIIEGK</sequence>
<dbReference type="PROSITE" id="PS51671">
    <property type="entry name" value="ACT"/>
    <property type="match status" value="1"/>
</dbReference>
<organism evidence="13 14">
    <name type="scientific">Candidatus Thalassospirochaeta sargassi</name>
    <dbReference type="NCBI Taxonomy" id="3119039"/>
    <lineage>
        <taxon>Bacteria</taxon>
        <taxon>Pseudomonadati</taxon>
        <taxon>Spirochaetota</taxon>
        <taxon>Spirochaetia</taxon>
        <taxon>Spirochaetales</taxon>
        <taxon>Spirochaetaceae</taxon>
        <taxon>Candidatus Thalassospirochaeta</taxon>
    </lineage>
</organism>
<dbReference type="Pfam" id="PF00389">
    <property type="entry name" value="2-Hacid_dh"/>
    <property type="match status" value="1"/>
</dbReference>
<dbReference type="InterPro" id="IPR029752">
    <property type="entry name" value="D-isomer_DH_CS1"/>
</dbReference>
<gene>
    <name evidence="13" type="ORF">PQJ61_06525</name>
</gene>
<comment type="catalytic activity">
    <reaction evidence="10">
        <text>(2R)-3-phosphoglycerate + NAD(+) = 3-phosphooxypyruvate + NADH + H(+)</text>
        <dbReference type="Rhea" id="RHEA:12641"/>
        <dbReference type="ChEBI" id="CHEBI:15378"/>
        <dbReference type="ChEBI" id="CHEBI:18110"/>
        <dbReference type="ChEBI" id="CHEBI:57540"/>
        <dbReference type="ChEBI" id="CHEBI:57945"/>
        <dbReference type="ChEBI" id="CHEBI:58272"/>
        <dbReference type="EC" id="1.1.1.95"/>
    </reaction>
</comment>
<name>A0AAJ1IHN4_9SPIO</name>
<dbReference type="GO" id="GO:0004617">
    <property type="term" value="F:phosphoglycerate dehydrogenase activity"/>
    <property type="evidence" value="ECO:0007669"/>
    <property type="project" value="UniProtKB-EC"/>
</dbReference>
<evidence type="ECO:0000256" key="10">
    <source>
        <dbReference type="ARBA" id="ARBA00048731"/>
    </source>
</evidence>
<comment type="catalytic activity">
    <reaction evidence="9">
        <text>(R)-2-hydroxyglutarate + NAD(+) = 2-oxoglutarate + NADH + H(+)</text>
        <dbReference type="Rhea" id="RHEA:49612"/>
        <dbReference type="ChEBI" id="CHEBI:15378"/>
        <dbReference type="ChEBI" id="CHEBI:15801"/>
        <dbReference type="ChEBI" id="CHEBI:16810"/>
        <dbReference type="ChEBI" id="CHEBI:57540"/>
        <dbReference type="ChEBI" id="CHEBI:57945"/>
        <dbReference type="EC" id="1.1.1.399"/>
    </reaction>
</comment>
<comment type="caution">
    <text evidence="13">The sequence shown here is derived from an EMBL/GenBank/DDBJ whole genome shotgun (WGS) entry which is preliminary data.</text>
</comment>
<feature type="domain" description="ACT" evidence="12">
    <location>
        <begin position="319"/>
        <end position="389"/>
    </location>
</feature>
<dbReference type="PANTHER" id="PTHR42938:SF47">
    <property type="entry name" value="HYDROXYPYRUVATE REDUCTASE"/>
    <property type="match status" value="1"/>
</dbReference>
<evidence type="ECO:0000256" key="2">
    <source>
        <dbReference type="ARBA" id="ARBA00005216"/>
    </source>
</evidence>
<dbReference type="AlphaFoldDB" id="A0AAJ1IHN4"/>
<dbReference type="SUPFAM" id="SSF52283">
    <property type="entry name" value="Formate/glycerate dehydrogenase catalytic domain-like"/>
    <property type="match status" value="1"/>
</dbReference>
<dbReference type="InterPro" id="IPR045865">
    <property type="entry name" value="ACT-like_dom_sf"/>
</dbReference>
<evidence type="ECO:0000256" key="4">
    <source>
        <dbReference type="ARBA" id="ARBA00013143"/>
    </source>
</evidence>
<dbReference type="PANTHER" id="PTHR42938">
    <property type="entry name" value="FORMATE DEHYDROGENASE 1"/>
    <property type="match status" value="1"/>
</dbReference>
<evidence type="ECO:0000256" key="8">
    <source>
        <dbReference type="ARBA" id="ARBA00030455"/>
    </source>
</evidence>
<evidence type="ECO:0000259" key="12">
    <source>
        <dbReference type="PROSITE" id="PS51671"/>
    </source>
</evidence>
<accession>A0AAJ1IHN4</accession>
<dbReference type="InterPro" id="IPR002912">
    <property type="entry name" value="ACT_dom"/>
</dbReference>
<evidence type="ECO:0000256" key="3">
    <source>
        <dbReference type="ARBA" id="ARBA00013001"/>
    </source>
</evidence>
<keyword evidence="7" id="KW-0520">NAD</keyword>
<dbReference type="EMBL" id="JAQQAL010000011">
    <property type="protein sequence ID" value="MDC7226401.1"/>
    <property type="molecule type" value="Genomic_DNA"/>
</dbReference>
<comment type="similarity">
    <text evidence="11">Belongs to the D-isomer specific 2-hydroxyacid dehydrogenase family.</text>
</comment>